<dbReference type="InterPro" id="IPR013332">
    <property type="entry name" value="KPR_N"/>
</dbReference>
<comment type="caution">
    <text evidence="7">The sequence shown here is derived from an EMBL/GenBank/DDBJ whole genome shotgun (WGS) entry which is preliminary data.</text>
</comment>
<organism evidence="7 8">
    <name type="scientific">Humicola insolens</name>
    <name type="common">Soft-rot fungus</name>
    <dbReference type="NCBI Taxonomy" id="85995"/>
    <lineage>
        <taxon>Eukaryota</taxon>
        <taxon>Fungi</taxon>
        <taxon>Dikarya</taxon>
        <taxon>Ascomycota</taxon>
        <taxon>Pezizomycotina</taxon>
        <taxon>Sordariomycetes</taxon>
        <taxon>Sordariomycetidae</taxon>
        <taxon>Sordariales</taxon>
        <taxon>Chaetomiaceae</taxon>
        <taxon>Mycothermus</taxon>
    </lineage>
</organism>
<evidence type="ECO:0008006" key="9">
    <source>
        <dbReference type="Google" id="ProtNLM"/>
    </source>
</evidence>
<evidence type="ECO:0000256" key="2">
    <source>
        <dbReference type="ARBA" id="ARBA00022857"/>
    </source>
</evidence>
<evidence type="ECO:0000256" key="1">
    <source>
        <dbReference type="ARBA" id="ARBA00007870"/>
    </source>
</evidence>
<dbReference type="PANTHER" id="PTHR43765:SF2">
    <property type="entry name" value="2-DEHYDROPANTOATE 2-REDUCTASE"/>
    <property type="match status" value="1"/>
</dbReference>
<feature type="domain" description="Ketopantoate reductase N-terminal" evidence="5">
    <location>
        <begin position="118"/>
        <end position="266"/>
    </location>
</feature>
<evidence type="ECO:0000256" key="4">
    <source>
        <dbReference type="SAM" id="MobiDB-lite"/>
    </source>
</evidence>
<dbReference type="PANTHER" id="PTHR43765">
    <property type="entry name" value="2-DEHYDROPANTOATE 2-REDUCTASE-RELATED"/>
    <property type="match status" value="1"/>
</dbReference>
<evidence type="ECO:0000256" key="3">
    <source>
        <dbReference type="ARBA" id="ARBA00023002"/>
    </source>
</evidence>
<feature type="region of interest" description="Disordered" evidence="4">
    <location>
        <begin position="1"/>
        <end position="82"/>
    </location>
</feature>
<keyword evidence="2" id="KW-0521">NADP</keyword>
<reference evidence="7 8" key="1">
    <citation type="journal article" date="2024" name="Commun. Biol.">
        <title>Comparative genomic analysis of thermophilic fungi reveals convergent evolutionary adaptations and gene losses.</title>
        <authorList>
            <person name="Steindorff A.S."/>
            <person name="Aguilar-Pontes M.V."/>
            <person name="Robinson A.J."/>
            <person name="Andreopoulos B."/>
            <person name="LaButti K."/>
            <person name="Kuo A."/>
            <person name="Mondo S."/>
            <person name="Riley R."/>
            <person name="Otillar R."/>
            <person name="Haridas S."/>
            <person name="Lipzen A."/>
            <person name="Grimwood J."/>
            <person name="Schmutz J."/>
            <person name="Clum A."/>
            <person name="Reid I.D."/>
            <person name="Moisan M.C."/>
            <person name="Butler G."/>
            <person name="Nguyen T.T.M."/>
            <person name="Dewar K."/>
            <person name="Conant G."/>
            <person name="Drula E."/>
            <person name="Henrissat B."/>
            <person name="Hansel C."/>
            <person name="Singer S."/>
            <person name="Hutchinson M.I."/>
            <person name="de Vries R.P."/>
            <person name="Natvig D.O."/>
            <person name="Powell A.J."/>
            <person name="Tsang A."/>
            <person name="Grigoriev I.V."/>
        </authorList>
    </citation>
    <scope>NUCLEOTIDE SEQUENCE [LARGE SCALE GENOMIC DNA]</scope>
    <source>
        <strain evidence="7 8">CBS 620.91</strain>
    </source>
</reference>
<dbReference type="InterPro" id="IPR013752">
    <property type="entry name" value="KPA_reductase"/>
</dbReference>
<dbReference type="Pfam" id="PF02558">
    <property type="entry name" value="ApbA"/>
    <property type="match status" value="1"/>
</dbReference>
<dbReference type="SUPFAM" id="SSF48179">
    <property type="entry name" value="6-phosphogluconate dehydrogenase C-terminal domain-like"/>
    <property type="match status" value="1"/>
</dbReference>
<dbReference type="InterPro" id="IPR050838">
    <property type="entry name" value="Ketopantoate_reductase"/>
</dbReference>
<dbReference type="InterPro" id="IPR008927">
    <property type="entry name" value="6-PGluconate_DH-like_C_sf"/>
</dbReference>
<gene>
    <name evidence="7" type="ORF">VTJ49DRAFT_4313</name>
</gene>
<comment type="similarity">
    <text evidence="1">Belongs to the ketopantoate reductase family.</text>
</comment>
<feature type="domain" description="Ketopantoate reductase C-terminal" evidence="6">
    <location>
        <begin position="338"/>
        <end position="470"/>
    </location>
</feature>
<dbReference type="Pfam" id="PF08546">
    <property type="entry name" value="ApbA_C"/>
    <property type="match status" value="1"/>
</dbReference>
<dbReference type="Gene3D" id="1.10.1040.10">
    <property type="entry name" value="N-(1-d-carboxylethyl)-l-norvaline Dehydrogenase, domain 2"/>
    <property type="match status" value="1"/>
</dbReference>
<dbReference type="EMBL" id="JAZGSY010000333">
    <property type="protein sequence ID" value="KAL1837061.1"/>
    <property type="molecule type" value="Genomic_DNA"/>
</dbReference>
<name>A0ABR3V6L1_HUMIN</name>
<accession>A0ABR3V6L1</accession>
<evidence type="ECO:0000259" key="5">
    <source>
        <dbReference type="Pfam" id="PF02558"/>
    </source>
</evidence>
<sequence>MRGPLAVLPLEETSNESPDQETPEERRLDSTPEGEGEMEADSAALAREGKMDTIGQGVVPVKQAGPGSRAIAPESEEQPELNRIRSKVGLWDADERQARAEAKPVCQQPLFETSDQLHVMGLNLTGRYIAHALAGCQTIPPVRYILHSRSIERKWREAGEQLMLHRGFQTITQHRVIGEYAPLPDSEHVLSHGVDPELAEPIANLIVTLPAAHVVRAIGRIRHRLDHRSTICLVNDGLGVAEALIEAYFPDELTRPVFVLGHFTTSLGHTTQNFSVAEIRSGRLYLSLLSTHGRREPGQHFRIKRHPPPERTVRATHLIRLLSAIPGLHATGHPMHDFLRYKLPSVVFRTVVDPIAALLDCRYDQVARNAYARQLMDRLFGEVARVVSLLPECRDSERLRLYVTSARFRDDVFHKLMRQRTADSRMRSLVGRGFDTDIDFLSGYFVRRGHEVQAPPRALDSIMWAVKARQLVVMEEMAGDIPFEQT</sequence>
<keyword evidence="8" id="KW-1185">Reference proteome</keyword>
<dbReference type="InterPro" id="IPR013328">
    <property type="entry name" value="6PGD_dom2"/>
</dbReference>
<evidence type="ECO:0000313" key="8">
    <source>
        <dbReference type="Proteomes" id="UP001583172"/>
    </source>
</evidence>
<evidence type="ECO:0000259" key="6">
    <source>
        <dbReference type="Pfam" id="PF08546"/>
    </source>
</evidence>
<dbReference type="Proteomes" id="UP001583172">
    <property type="component" value="Unassembled WGS sequence"/>
</dbReference>
<keyword evidence="3" id="KW-0560">Oxidoreductase</keyword>
<proteinExistence type="inferred from homology"/>
<protein>
    <recommendedName>
        <fullName evidence="9">2-dehydropantoate 2-reductase</fullName>
    </recommendedName>
</protein>
<evidence type="ECO:0000313" key="7">
    <source>
        <dbReference type="EMBL" id="KAL1837061.1"/>
    </source>
</evidence>